<dbReference type="AlphaFoldDB" id="A0AAW1R0U4"/>
<proteinExistence type="predicted"/>
<comment type="caution">
    <text evidence="1">The sequence shown here is derived from an EMBL/GenBank/DDBJ whole genome shotgun (WGS) entry which is preliminary data.</text>
</comment>
<name>A0AAW1R0U4_9CHLO</name>
<sequence length="215" mass="23763">MAHISQGCSWRGAELTCKGVPPGRYPLSLTPHAMAYVDSLLQKRNETAGGLGIDFQNGELNIVQTAVTRGKRDTVGIPRGVILPWHSHPGKCPPRGNDCALDVPSDADMALVLEDCMHGSWAHTIFAHTGTFTVSLTPQLRQHLDALSGQARKQAEKQIEKRFADIHRSFEKKLQAGDIDLERFRPQWMDLARETGFDATFFPKGVVPHLTMIVS</sequence>
<protein>
    <submittedName>
        <fullName evidence="1">Uncharacterized protein</fullName>
    </submittedName>
</protein>
<organism evidence="1 2">
    <name type="scientific">Apatococcus lobatus</name>
    <dbReference type="NCBI Taxonomy" id="904363"/>
    <lineage>
        <taxon>Eukaryota</taxon>
        <taxon>Viridiplantae</taxon>
        <taxon>Chlorophyta</taxon>
        <taxon>core chlorophytes</taxon>
        <taxon>Trebouxiophyceae</taxon>
        <taxon>Chlorellales</taxon>
        <taxon>Chlorellaceae</taxon>
        <taxon>Apatococcus</taxon>
    </lineage>
</organism>
<accession>A0AAW1R0U4</accession>
<dbReference type="EMBL" id="JALJOS010000019">
    <property type="protein sequence ID" value="KAK9827150.1"/>
    <property type="molecule type" value="Genomic_DNA"/>
</dbReference>
<gene>
    <name evidence="1" type="ORF">WJX74_008235</name>
</gene>
<evidence type="ECO:0000313" key="1">
    <source>
        <dbReference type="EMBL" id="KAK9827150.1"/>
    </source>
</evidence>
<evidence type="ECO:0000313" key="2">
    <source>
        <dbReference type="Proteomes" id="UP001438707"/>
    </source>
</evidence>
<keyword evidence="2" id="KW-1185">Reference proteome</keyword>
<reference evidence="1 2" key="1">
    <citation type="journal article" date="2024" name="Nat. Commun.">
        <title>Phylogenomics reveals the evolutionary origins of lichenization in chlorophyte algae.</title>
        <authorList>
            <person name="Puginier C."/>
            <person name="Libourel C."/>
            <person name="Otte J."/>
            <person name="Skaloud P."/>
            <person name="Haon M."/>
            <person name="Grisel S."/>
            <person name="Petersen M."/>
            <person name="Berrin J.G."/>
            <person name="Delaux P.M."/>
            <person name="Dal Grande F."/>
            <person name="Keller J."/>
        </authorList>
    </citation>
    <scope>NUCLEOTIDE SEQUENCE [LARGE SCALE GENOMIC DNA]</scope>
    <source>
        <strain evidence="1 2">SAG 2145</strain>
    </source>
</reference>
<dbReference type="Proteomes" id="UP001438707">
    <property type="component" value="Unassembled WGS sequence"/>
</dbReference>